<dbReference type="EMBL" id="CP045851">
    <property type="protein sequence ID" value="QGG94561.1"/>
    <property type="molecule type" value="Genomic_DNA"/>
</dbReference>
<sequence>MTDAQGTGGTTTAKPKAERWTHQWKELYAEVITSGLCTGCAGCVIACPHDVIGYDHEAGGYRPYHLEEELGLDNCIHGEKGCTSCTRACPRFRAWEPQADEHLFARVRRDDEPSGIYQDIMLTRATDEMVHKMGQDGGLVSAILIWALEQGYIDAALTSFVEGDGADGTSSWKAVPGVAATRDEVLRGAGSRYTYSANTLAYDEAKERGFEKLAMVGMSCQSSVAPTMWNRKIGKVGKPFVFNIGLLCSKTFDDSIFEELFWTKYGLAKSEMVKMNIKGVFQIWMRDGSYHEVPLKECHAWTREGCNHCPDFAAEHADISTGGIGENNDWTLTIVRTDLGREIMSRMIDAGLVEARPGDSDPGAIDLLRKLSIKSRERWPEWAAPEARLGLPTRKGQGEPAAAAPG</sequence>
<dbReference type="InterPro" id="IPR017900">
    <property type="entry name" value="4Fe4S_Fe_S_CS"/>
</dbReference>
<dbReference type="GO" id="GO:0051536">
    <property type="term" value="F:iron-sulfur cluster binding"/>
    <property type="evidence" value="ECO:0007669"/>
    <property type="project" value="UniProtKB-KW"/>
</dbReference>
<evidence type="ECO:0000259" key="5">
    <source>
        <dbReference type="PROSITE" id="PS51379"/>
    </source>
</evidence>
<name>A0A5Q2RJ09_9ACTN</name>
<accession>A0A5Q2RJ09</accession>
<proteinExistence type="predicted"/>
<dbReference type="RefSeq" id="WP_153758667.1">
    <property type="nucleotide sequence ID" value="NZ_CP045851.1"/>
</dbReference>
<dbReference type="Pfam" id="PF04432">
    <property type="entry name" value="FrhB_FdhB_C"/>
    <property type="match status" value="1"/>
</dbReference>
<evidence type="ECO:0000256" key="1">
    <source>
        <dbReference type="ARBA" id="ARBA00022723"/>
    </source>
</evidence>
<dbReference type="SUPFAM" id="SSF54862">
    <property type="entry name" value="4Fe-4S ferredoxins"/>
    <property type="match status" value="1"/>
</dbReference>
<gene>
    <name evidence="6" type="ORF">GH723_05255</name>
</gene>
<dbReference type="Proteomes" id="UP000334019">
    <property type="component" value="Chromosome"/>
</dbReference>
<dbReference type="KEGG" id="atq:GH723_05255"/>
<dbReference type="Gene3D" id="3.30.70.20">
    <property type="match status" value="1"/>
</dbReference>
<dbReference type="AlphaFoldDB" id="A0A5Q2RJ09"/>
<reference evidence="6 7" key="1">
    <citation type="submission" date="2019-11" db="EMBL/GenBank/DDBJ databases">
        <authorList>
            <person name="He Y."/>
        </authorList>
    </citation>
    <scope>NUCLEOTIDE SEQUENCE [LARGE SCALE GENOMIC DNA]</scope>
    <source>
        <strain evidence="6 7">SCSIO 58843</strain>
    </source>
</reference>
<evidence type="ECO:0000313" key="6">
    <source>
        <dbReference type="EMBL" id="QGG94561.1"/>
    </source>
</evidence>
<evidence type="ECO:0000313" key="7">
    <source>
        <dbReference type="Proteomes" id="UP000334019"/>
    </source>
</evidence>
<dbReference type="InterPro" id="IPR007516">
    <property type="entry name" value="Co_F420_Hydgase/DH_bsu_N"/>
</dbReference>
<dbReference type="PANTHER" id="PTHR31332">
    <property type="entry name" value="7-HYDROXYMETHYL CHLOROPHYLL A REDUCTASE, CHLOROPLASTIC"/>
    <property type="match status" value="1"/>
</dbReference>
<evidence type="ECO:0000256" key="2">
    <source>
        <dbReference type="ARBA" id="ARBA00023004"/>
    </source>
</evidence>
<keyword evidence="7" id="KW-1185">Reference proteome</keyword>
<feature type="domain" description="4Fe-4S ferredoxin-type" evidence="5">
    <location>
        <begin position="28"/>
        <end position="57"/>
    </location>
</feature>
<dbReference type="PROSITE" id="PS51379">
    <property type="entry name" value="4FE4S_FER_2"/>
    <property type="match status" value="1"/>
</dbReference>
<dbReference type="Pfam" id="PF04422">
    <property type="entry name" value="FrhB_FdhB_N"/>
    <property type="match status" value="1"/>
</dbReference>
<keyword evidence="2" id="KW-0408">Iron</keyword>
<protein>
    <submittedName>
        <fullName evidence="6">4Fe-4S dicluster domain-containing protein</fullName>
    </submittedName>
</protein>
<dbReference type="PROSITE" id="PS00198">
    <property type="entry name" value="4FE4S_FER_1"/>
    <property type="match status" value="1"/>
</dbReference>
<dbReference type="GO" id="GO:0052592">
    <property type="term" value="F:oxidoreductase activity, acting on CH or CH2 groups, with an iron-sulfur protein as acceptor"/>
    <property type="evidence" value="ECO:0007669"/>
    <property type="project" value="TreeGrafter"/>
</dbReference>
<keyword evidence="1" id="KW-0479">Metal-binding</keyword>
<dbReference type="GO" id="GO:0046872">
    <property type="term" value="F:metal ion binding"/>
    <property type="evidence" value="ECO:0007669"/>
    <property type="project" value="UniProtKB-KW"/>
</dbReference>
<organism evidence="6 7">
    <name type="scientific">Actinomarinicola tropica</name>
    <dbReference type="NCBI Taxonomy" id="2789776"/>
    <lineage>
        <taxon>Bacteria</taxon>
        <taxon>Bacillati</taxon>
        <taxon>Actinomycetota</taxon>
        <taxon>Acidimicrobiia</taxon>
        <taxon>Acidimicrobiales</taxon>
        <taxon>Iamiaceae</taxon>
        <taxon>Actinomarinicola</taxon>
    </lineage>
</organism>
<dbReference type="Pfam" id="PF13237">
    <property type="entry name" value="Fer4_10"/>
    <property type="match status" value="1"/>
</dbReference>
<dbReference type="InterPro" id="IPR045220">
    <property type="entry name" value="FRHB/FDHB/HCAR-like"/>
</dbReference>
<keyword evidence="3" id="KW-0411">Iron-sulfur</keyword>
<dbReference type="PANTHER" id="PTHR31332:SF0">
    <property type="entry name" value="7-HYDROXYMETHYL CHLOROPHYLL A REDUCTASE, CHLOROPLASTIC"/>
    <property type="match status" value="1"/>
</dbReference>
<dbReference type="InterPro" id="IPR017896">
    <property type="entry name" value="4Fe4S_Fe-S-bd"/>
</dbReference>
<evidence type="ECO:0000256" key="4">
    <source>
        <dbReference type="SAM" id="MobiDB-lite"/>
    </source>
</evidence>
<feature type="region of interest" description="Disordered" evidence="4">
    <location>
        <begin position="384"/>
        <end position="406"/>
    </location>
</feature>
<dbReference type="InterPro" id="IPR007525">
    <property type="entry name" value="FrhB_FdhB_C"/>
</dbReference>
<evidence type="ECO:0000256" key="3">
    <source>
        <dbReference type="ARBA" id="ARBA00023014"/>
    </source>
</evidence>